<dbReference type="KEGG" id="foc:113209598"/>
<protein>
    <submittedName>
        <fullName evidence="2">Uncharacterized protein LOC113209598</fullName>
    </submittedName>
</protein>
<dbReference type="GO" id="GO:0030337">
    <property type="term" value="F:DNA polymerase processivity factor activity"/>
    <property type="evidence" value="ECO:0007669"/>
    <property type="project" value="TreeGrafter"/>
</dbReference>
<dbReference type="GO" id="GO:0042645">
    <property type="term" value="C:mitochondrial nucleoid"/>
    <property type="evidence" value="ECO:0007669"/>
    <property type="project" value="TreeGrafter"/>
</dbReference>
<dbReference type="Proteomes" id="UP000504606">
    <property type="component" value="Unplaced"/>
</dbReference>
<keyword evidence="1" id="KW-1185">Reference proteome</keyword>
<dbReference type="PANTHER" id="PTHR21053">
    <property type="entry name" value="TRANSCRIPTION ELONGATION FACTOR, MITOCHONDRIAL"/>
    <property type="match status" value="1"/>
</dbReference>
<gene>
    <name evidence="2" type="primary">LOC113209598</name>
</gene>
<proteinExistence type="predicted"/>
<dbReference type="GeneID" id="113209598"/>
<accession>A0A9C6XRZ6</accession>
<sequence>MFSRANISFLHSVTCLRAPPVGALCRKIINIYGEQTNLNIISRNFNVTRSLRLRTLFPEDDQKKIINSVNEILQREQKPKGIPIPKRVFTSFSEIGPLEDINDLLEKYDLSSKNAVKLCYAILESADQPDIESEKKLVKKRGIRLDRKLKSLKNSISPVIEDPSAITKFTALTVSDQVVSFVVLECQGSNWKSQNLVDWNVIDVTNLPLFACVTKIWNSLPNDDVFLAYNIPSREQVVIQCRLYGAVMCILCAKNSFEDVNQKVFEMRGTAPPRHFNLVVGNEIVSPLSMLSSVVEGKEESTPDDHVFRRSVREINFSANARVKFHEFDDVMKESISQSLIVGKAFVELLKVCHEKEN</sequence>
<dbReference type="AlphaFoldDB" id="A0A9C6XRZ6"/>
<evidence type="ECO:0000313" key="2">
    <source>
        <dbReference type="RefSeq" id="XP_052128939.1"/>
    </source>
</evidence>
<evidence type="ECO:0000313" key="1">
    <source>
        <dbReference type="Proteomes" id="UP000504606"/>
    </source>
</evidence>
<reference evidence="2" key="1">
    <citation type="submission" date="2025-08" db="UniProtKB">
        <authorList>
            <consortium name="RefSeq"/>
        </authorList>
    </citation>
    <scope>IDENTIFICATION</scope>
    <source>
        <tissue evidence="2">Whole organism</tissue>
    </source>
</reference>
<dbReference type="GO" id="GO:0006392">
    <property type="term" value="P:transcription elongation by mitochondrial RNA polymerase"/>
    <property type="evidence" value="ECO:0007669"/>
    <property type="project" value="InterPro"/>
</dbReference>
<dbReference type="RefSeq" id="XP_052128939.1">
    <property type="nucleotide sequence ID" value="XM_052272979.1"/>
</dbReference>
<organism evidence="1 2">
    <name type="scientific">Frankliniella occidentalis</name>
    <name type="common">Western flower thrips</name>
    <name type="synonym">Euthrips occidentalis</name>
    <dbReference type="NCBI Taxonomy" id="133901"/>
    <lineage>
        <taxon>Eukaryota</taxon>
        <taxon>Metazoa</taxon>
        <taxon>Ecdysozoa</taxon>
        <taxon>Arthropoda</taxon>
        <taxon>Hexapoda</taxon>
        <taxon>Insecta</taxon>
        <taxon>Pterygota</taxon>
        <taxon>Neoptera</taxon>
        <taxon>Paraneoptera</taxon>
        <taxon>Thysanoptera</taxon>
        <taxon>Terebrantia</taxon>
        <taxon>Thripoidea</taxon>
        <taxon>Thripidae</taxon>
        <taxon>Frankliniella</taxon>
    </lineage>
</organism>
<dbReference type="PANTHER" id="PTHR21053:SF2">
    <property type="entry name" value="TRANSCRIPTION ELONGATION FACTOR, MITOCHONDRIAL"/>
    <property type="match status" value="1"/>
</dbReference>
<name>A0A9C6XRZ6_FRAOC</name>
<dbReference type="InterPro" id="IPR039150">
    <property type="entry name" value="TEFM"/>
</dbReference>
<dbReference type="OrthoDB" id="5949570at2759"/>